<dbReference type="PRINTS" id="PR00481">
    <property type="entry name" value="LAMNOPPTDASE"/>
</dbReference>
<keyword evidence="12" id="KW-1185">Reference proteome</keyword>
<dbReference type="EC" id="3.4.11.10" evidence="8"/>
<sequence length="501" mass="53426">MEWKVTGEALASLVTDCLLVVHTQGEEALQGCTREVDEALDHRISGLVTEGEITGKHGEVTLIHNWGKIPAKRLLVLGLGKGGELDLDKVKNGMAIAARKARAAGVKQLTVACSPTLNNRWNPADLVQAVVEGFELGVYRYRGYKEEQQEDGSLDTVWLAMPGVTDSAFAAGIERGRVFAAATNTARDLTHEPANKLTPSILAERALEIADRYGIEAEVLDEQKLNELGMDALLAVSRASAEAPRMIVLHYRGAPESKEILGWVGKGVTFDSGGIQVKPGRGMEEMKGDMAGAAAVLGAMQAIGALKPHCNVTAVIPTCENMINGNGYRPGDVISSFSGKTIEIQHTDAEGRLILADGLAYARRLGATSLVNVATLTGAVIVALGYAATGLMTNDEKWAEEVKAAARVAGEKMWELPMFEEYGEYLKSEVADLKNEGGAPAGSIQGGMFLKHFAEETPWVHLDIAGTAESKKESGIHPKGSTGVAVRTLAQLAMRFDGQVK</sequence>
<reference evidence="12" key="1">
    <citation type="submission" date="2017-01" db="EMBL/GenBank/DDBJ databases">
        <authorList>
            <person name="Varghese N."/>
            <person name="Submissions S."/>
        </authorList>
    </citation>
    <scope>NUCLEOTIDE SEQUENCE [LARGE SCALE GENOMIC DNA]</scope>
    <source>
        <strain evidence="12">DSM 45196</strain>
    </source>
</reference>
<evidence type="ECO:0000256" key="7">
    <source>
        <dbReference type="ARBA" id="ARBA00049972"/>
    </source>
</evidence>
<evidence type="ECO:0000256" key="6">
    <source>
        <dbReference type="ARBA" id="ARBA00022801"/>
    </source>
</evidence>
<feature type="binding site" evidence="8">
    <location>
        <position position="350"/>
    </location>
    <ligand>
        <name>Mn(2+)</name>
        <dbReference type="ChEBI" id="CHEBI:29035"/>
        <label>2</label>
    </ligand>
</feature>
<feature type="binding site" evidence="8">
    <location>
        <position position="271"/>
    </location>
    <ligand>
        <name>Mn(2+)</name>
        <dbReference type="ChEBI" id="CHEBI:29035"/>
        <label>1</label>
    </ligand>
</feature>
<dbReference type="InterPro" id="IPR000819">
    <property type="entry name" value="Peptidase_M17_C"/>
</dbReference>
<comment type="catalytic activity">
    <reaction evidence="2 8">
        <text>Release of an N-terminal amino acid, preferentially leucine, but not glutamic or aspartic acids.</text>
        <dbReference type="EC" id="3.4.11.10"/>
    </reaction>
</comment>
<evidence type="ECO:0000256" key="4">
    <source>
        <dbReference type="ARBA" id="ARBA00022438"/>
    </source>
</evidence>
<dbReference type="NCBIfam" id="NF002083">
    <property type="entry name" value="PRK00913.3-5"/>
    <property type="match status" value="1"/>
</dbReference>
<dbReference type="SUPFAM" id="SSF52949">
    <property type="entry name" value="Macro domain-like"/>
    <property type="match status" value="1"/>
</dbReference>
<evidence type="ECO:0000313" key="11">
    <source>
        <dbReference type="EMBL" id="SIS44763.1"/>
    </source>
</evidence>
<dbReference type="GO" id="GO:0005737">
    <property type="term" value="C:cytoplasm"/>
    <property type="evidence" value="ECO:0007669"/>
    <property type="project" value="UniProtKB-SubCell"/>
</dbReference>
<proteinExistence type="inferred from homology"/>
<comment type="similarity">
    <text evidence="3 8">Belongs to the peptidase M17 family.</text>
</comment>
<keyword evidence="8" id="KW-0464">Manganese</keyword>
<dbReference type="PANTHER" id="PTHR11963">
    <property type="entry name" value="LEUCINE AMINOPEPTIDASE-RELATED"/>
    <property type="match status" value="1"/>
</dbReference>
<feature type="domain" description="Cytosol aminopeptidase" evidence="9">
    <location>
        <begin position="184"/>
        <end position="489"/>
    </location>
</feature>
<evidence type="ECO:0000313" key="12">
    <source>
        <dbReference type="Proteomes" id="UP000186795"/>
    </source>
</evidence>
<dbReference type="OrthoDB" id="9809354at2"/>
<comment type="function">
    <text evidence="7 8">Presumably involved in the processing and regular turnover of intracellular proteins. Catalyzes the removal of unsubstituted N-terminal amino acids from various peptides.</text>
</comment>
<evidence type="ECO:0000259" key="10">
    <source>
        <dbReference type="Pfam" id="PF02789"/>
    </source>
</evidence>
<feature type="active site" evidence="8">
    <location>
        <position position="278"/>
    </location>
</feature>
<dbReference type="SUPFAM" id="SSF53187">
    <property type="entry name" value="Zn-dependent exopeptidases"/>
    <property type="match status" value="1"/>
</dbReference>
<organism evidence="11 12">
    <name type="scientific">Kroppenstedtia eburnea</name>
    <dbReference type="NCBI Taxonomy" id="714067"/>
    <lineage>
        <taxon>Bacteria</taxon>
        <taxon>Bacillati</taxon>
        <taxon>Bacillota</taxon>
        <taxon>Bacilli</taxon>
        <taxon>Bacillales</taxon>
        <taxon>Thermoactinomycetaceae</taxon>
        <taxon>Kroppenstedtia</taxon>
    </lineage>
</organism>
<dbReference type="Gene3D" id="3.40.220.10">
    <property type="entry name" value="Leucine Aminopeptidase, subunit E, domain 1"/>
    <property type="match status" value="1"/>
</dbReference>
<dbReference type="GO" id="GO:0030145">
    <property type="term" value="F:manganese ion binding"/>
    <property type="evidence" value="ECO:0007669"/>
    <property type="project" value="UniProtKB-UniRule"/>
</dbReference>
<evidence type="ECO:0000256" key="2">
    <source>
        <dbReference type="ARBA" id="ARBA00000967"/>
    </source>
</evidence>
<feature type="binding site" evidence="8">
    <location>
        <position position="348"/>
    </location>
    <ligand>
        <name>Mn(2+)</name>
        <dbReference type="ChEBI" id="CHEBI:29035"/>
        <label>1</label>
    </ligand>
</feature>
<gene>
    <name evidence="8" type="primary">pepA</name>
    <name evidence="11" type="ORF">SAMN05421790_101765</name>
</gene>
<dbReference type="AlphaFoldDB" id="A0A1N7J5X6"/>
<evidence type="ECO:0000256" key="1">
    <source>
        <dbReference type="ARBA" id="ARBA00000135"/>
    </source>
</evidence>
<dbReference type="GO" id="GO:0070006">
    <property type="term" value="F:metalloaminopeptidase activity"/>
    <property type="evidence" value="ECO:0007669"/>
    <property type="project" value="InterPro"/>
</dbReference>
<dbReference type="EC" id="3.4.11.1" evidence="8"/>
<keyword evidence="8" id="KW-0963">Cytoplasm</keyword>
<protein>
    <recommendedName>
        <fullName evidence="8">Probable cytosol aminopeptidase</fullName>
        <ecNumber evidence="8">3.4.11.1</ecNumber>
    </recommendedName>
    <alternativeName>
        <fullName evidence="8">Leucine aminopeptidase</fullName>
        <shortName evidence="8">LAP</shortName>
        <ecNumber evidence="8">3.4.11.10</ecNumber>
    </alternativeName>
    <alternativeName>
        <fullName evidence="8">Leucyl aminopeptidase</fullName>
    </alternativeName>
</protein>
<evidence type="ECO:0000259" key="9">
    <source>
        <dbReference type="Pfam" id="PF00883"/>
    </source>
</evidence>
<name>A0A1N7J5X6_9BACL</name>
<evidence type="ECO:0000256" key="3">
    <source>
        <dbReference type="ARBA" id="ARBA00009528"/>
    </source>
</evidence>
<comment type="catalytic activity">
    <reaction evidence="1 8">
        <text>Release of an N-terminal amino acid, Xaa-|-Yaa-, in which Xaa is preferably Leu, but may be other amino acids including Pro although not Arg or Lys, and Yaa may be Pro. Amino acid amides and methyl esters are also readily hydrolyzed, but rates on arylamides are exceedingly low.</text>
        <dbReference type="EC" id="3.4.11.1"/>
    </reaction>
</comment>
<dbReference type="InterPro" id="IPR008283">
    <property type="entry name" value="Peptidase_M17_N"/>
</dbReference>
<dbReference type="InterPro" id="IPR011356">
    <property type="entry name" value="Leucine_aapep/pepB"/>
</dbReference>
<evidence type="ECO:0000256" key="8">
    <source>
        <dbReference type="HAMAP-Rule" id="MF_00181"/>
    </source>
</evidence>
<feature type="binding site" evidence="8">
    <location>
        <position position="289"/>
    </location>
    <ligand>
        <name>Mn(2+)</name>
        <dbReference type="ChEBI" id="CHEBI:29035"/>
        <label>2</label>
    </ligand>
</feature>
<dbReference type="InterPro" id="IPR023042">
    <property type="entry name" value="Peptidase_M17_leu_NH2_pept"/>
</dbReference>
<dbReference type="EMBL" id="FTOD01000001">
    <property type="protein sequence ID" value="SIS44763.1"/>
    <property type="molecule type" value="Genomic_DNA"/>
</dbReference>
<dbReference type="NCBIfam" id="NF002074">
    <property type="entry name" value="PRK00913.1-4"/>
    <property type="match status" value="1"/>
</dbReference>
<keyword evidence="8" id="KW-0479">Metal-binding</keyword>
<accession>A0A1N7J5X6</accession>
<dbReference type="HAMAP" id="MF_00181">
    <property type="entry name" value="Cytosol_peptidase_M17"/>
    <property type="match status" value="1"/>
</dbReference>
<comment type="subcellular location">
    <subcellularLocation>
        <location evidence="8">Cytoplasm</location>
    </subcellularLocation>
</comment>
<dbReference type="Gene3D" id="3.40.630.10">
    <property type="entry name" value="Zn peptidases"/>
    <property type="match status" value="1"/>
</dbReference>
<feature type="active site" evidence="8">
    <location>
        <position position="352"/>
    </location>
</feature>
<feature type="binding site" evidence="8">
    <location>
        <position position="350"/>
    </location>
    <ligand>
        <name>Mn(2+)</name>
        <dbReference type="ChEBI" id="CHEBI:29035"/>
        <label>1</label>
    </ligand>
</feature>
<dbReference type="GO" id="GO:0006508">
    <property type="term" value="P:proteolysis"/>
    <property type="evidence" value="ECO:0007669"/>
    <property type="project" value="UniProtKB-KW"/>
</dbReference>
<evidence type="ECO:0000256" key="5">
    <source>
        <dbReference type="ARBA" id="ARBA00022670"/>
    </source>
</evidence>
<dbReference type="Pfam" id="PF00883">
    <property type="entry name" value="Peptidase_M17"/>
    <property type="match status" value="1"/>
</dbReference>
<feature type="binding site" evidence="8">
    <location>
        <position position="271"/>
    </location>
    <ligand>
        <name>Mn(2+)</name>
        <dbReference type="ChEBI" id="CHEBI:29035"/>
        <label>2</label>
    </ligand>
</feature>
<dbReference type="Pfam" id="PF02789">
    <property type="entry name" value="Peptidase_M17_N"/>
    <property type="match status" value="1"/>
</dbReference>
<dbReference type="RefSeq" id="WP_076523378.1">
    <property type="nucleotide sequence ID" value="NZ_CP048103.1"/>
</dbReference>
<dbReference type="InterPro" id="IPR043472">
    <property type="entry name" value="Macro_dom-like"/>
</dbReference>
<dbReference type="CDD" id="cd00433">
    <property type="entry name" value="Peptidase_M17"/>
    <property type="match status" value="1"/>
</dbReference>
<dbReference type="PANTHER" id="PTHR11963:SF23">
    <property type="entry name" value="CYTOSOL AMINOPEPTIDASE"/>
    <property type="match status" value="1"/>
</dbReference>
<dbReference type="Proteomes" id="UP000186795">
    <property type="component" value="Unassembled WGS sequence"/>
</dbReference>
<keyword evidence="6 8" id="KW-0378">Hydrolase</keyword>
<comment type="cofactor">
    <cofactor evidence="8">
        <name>Mn(2+)</name>
        <dbReference type="ChEBI" id="CHEBI:29035"/>
    </cofactor>
    <text evidence="8">Binds 2 manganese ions per subunit.</text>
</comment>
<keyword evidence="4 8" id="KW-0031">Aminopeptidase</keyword>
<keyword evidence="5 8" id="KW-0645">Protease</keyword>
<feature type="domain" description="Peptidase M17 leucyl aminopeptidase N-terminal" evidence="10">
    <location>
        <begin position="32"/>
        <end position="147"/>
    </location>
</feature>
<feature type="binding site" evidence="8">
    <location>
        <position position="266"/>
    </location>
    <ligand>
        <name>Mn(2+)</name>
        <dbReference type="ChEBI" id="CHEBI:29035"/>
        <label>2</label>
    </ligand>
</feature>
<dbReference type="NCBIfam" id="NF002073">
    <property type="entry name" value="PRK00913.1-2"/>
    <property type="match status" value="1"/>
</dbReference>